<sequence length="632" mass="69553">MHTLWRLIAGLLKWSWKLLNFARQFISNLLFIVFIVLVASGVLIYKEQFPADDSDYGGALYVNLSGTIVDRVSARNPLDQLGWDLVSPSSGRIQQTSLFDIVDSIRRAKNDTKITGMVLKLDDFAGADQASMLYIGKVINEFKSSGKSVIAIGQNYSQPQYYLASYADKILLTPQGGVSLKGYSNNHLFYKSLLENLKISTHIFRVGTYKSAVEPMMRNDMSDAARTADSLWLNELWNNYRQDIATNRKIPISQVLPEPSVFIEKLRKAGGNSALYALQNGLVDKIAPLNVIEQKLEKKFGWDKKNQHFNYITINDYIAKKPIEDAYQNDGNIAVIVVEGEIMDGKQSGSIAGSDTIAEQLRQARLNPNIKAIILRVNSPGGSISASELIRSELVAIREGTDANGKKINQKPIVVSMGGLAASGGYWVSTPANYIIASPNTLTGSIGVFGAITTFEKSLDYLGVNTDGVSTYPLADISTTKGINPLFSEVIQMSIENGYSQFIGLVANSRHKTTAEIEKIAEGRVWSGSDAKKNGLVDQLGDFDDAVKKAAELAGLKTVSLSWMQPELSFTEKLMLEFSSSAQAIMPNTLQSMLPAPFAQAAQDMKKQAVFYSRMNDPQNIYAYCLNCSDIR</sequence>
<dbReference type="Proteomes" id="UP000222366">
    <property type="component" value="Unassembled WGS sequence"/>
</dbReference>
<reference evidence="10 11" key="1">
    <citation type="journal article" date="2017" name="Nat. Microbiol.">
        <title>Natural product diversity associated with the nematode symbionts Photorhabdus and Xenorhabdus.</title>
        <authorList>
            <person name="Tobias N.J."/>
            <person name="Wolff H."/>
            <person name="Djahanschiri B."/>
            <person name="Grundmann F."/>
            <person name="Kronenwerth M."/>
            <person name="Shi Y.M."/>
            <person name="Simonyi S."/>
            <person name="Grun P."/>
            <person name="Shapiro-Ilan D."/>
            <person name="Pidot S.J."/>
            <person name="Stinear T.P."/>
            <person name="Ebersberger I."/>
            <person name="Bode H.B."/>
        </authorList>
    </citation>
    <scope>NUCLEOTIDE SEQUENCE [LARGE SCALE GENOMIC DNA]</scope>
    <source>
        <strain evidence="10 11">DSM 17904</strain>
    </source>
</reference>
<evidence type="ECO:0000313" key="10">
    <source>
        <dbReference type="EMBL" id="PHM66975.1"/>
    </source>
</evidence>
<evidence type="ECO:0000256" key="1">
    <source>
        <dbReference type="ARBA" id="ARBA00004370"/>
    </source>
</evidence>
<evidence type="ECO:0000259" key="9">
    <source>
        <dbReference type="Pfam" id="PF01343"/>
    </source>
</evidence>
<proteinExistence type="inferred from homology"/>
<evidence type="ECO:0000256" key="4">
    <source>
        <dbReference type="ARBA" id="ARBA00022801"/>
    </source>
</evidence>
<feature type="domain" description="Peptidase S49" evidence="9">
    <location>
        <begin position="409"/>
        <end position="557"/>
    </location>
</feature>
<dbReference type="GO" id="GO:0008236">
    <property type="term" value="F:serine-type peptidase activity"/>
    <property type="evidence" value="ECO:0007669"/>
    <property type="project" value="UniProtKB-KW"/>
</dbReference>
<gene>
    <name evidence="10" type="ORF">Xsto_00629</name>
</gene>
<keyword evidence="6 8" id="KW-0472">Membrane</keyword>
<keyword evidence="3" id="KW-0645">Protease</keyword>
<keyword evidence="8" id="KW-1133">Transmembrane helix</keyword>
<keyword evidence="8" id="KW-0812">Transmembrane</keyword>
<evidence type="ECO:0000256" key="7">
    <source>
        <dbReference type="PIRSR" id="PIRSR001217-1"/>
    </source>
</evidence>
<dbReference type="PIRSF" id="PIRSF001217">
    <property type="entry name" value="Protease_4_SppA"/>
    <property type="match status" value="1"/>
</dbReference>
<dbReference type="CDD" id="cd07018">
    <property type="entry name" value="S49_SppA_67K_type"/>
    <property type="match status" value="1"/>
</dbReference>
<dbReference type="InterPro" id="IPR047272">
    <property type="entry name" value="S49_SppA_C"/>
</dbReference>
<evidence type="ECO:0000256" key="3">
    <source>
        <dbReference type="ARBA" id="ARBA00022670"/>
    </source>
</evidence>
<evidence type="ECO:0000256" key="8">
    <source>
        <dbReference type="SAM" id="Phobius"/>
    </source>
</evidence>
<feature type="transmembrane region" description="Helical" evidence="8">
    <location>
        <begin position="21"/>
        <end position="45"/>
    </location>
</feature>
<dbReference type="InterPro" id="IPR047217">
    <property type="entry name" value="S49_SppA_67K_type_N"/>
</dbReference>
<dbReference type="InterPro" id="IPR002142">
    <property type="entry name" value="Peptidase_S49"/>
</dbReference>
<dbReference type="NCBIfam" id="TIGR00706">
    <property type="entry name" value="SppA_dom"/>
    <property type="match status" value="1"/>
</dbReference>
<dbReference type="PANTHER" id="PTHR33209:SF1">
    <property type="entry name" value="PEPTIDASE S49 DOMAIN-CONTAINING PROTEIN"/>
    <property type="match status" value="1"/>
</dbReference>
<dbReference type="Gene3D" id="3.90.226.10">
    <property type="entry name" value="2-enoyl-CoA Hydratase, Chain A, domain 1"/>
    <property type="match status" value="4"/>
</dbReference>
<dbReference type="RefSeq" id="WP_099124078.1">
    <property type="nucleotide sequence ID" value="NZ_CAWNRH010000126.1"/>
</dbReference>
<feature type="active site" description="Proton donor/acceptor" evidence="7">
    <location>
        <position position="210"/>
    </location>
</feature>
<dbReference type="CDD" id="cd07023">
    <property type="entry name" value="S49_Sppa_N_C"/>
    <property type="match status" value="1"/>
</dbReference>
<accession>A0A2D0KUI6</accession>
<dbReference type="EMBL" id="NJAJ01000005">
    <property type="protein sequence ID" value="PHM66975.1"/>
    <property type="molecule type" value="Genomic_DNA"/>
</dbReference>
<name>A0A2D0KUI6_9GAMM</name>
<comment type="subcellular location">
    <subcellularLocation>
        <location evidence="1">Membrane</location>
    </subcellularLocation>
</comment>
<feature type="active site" description="Nucleophile" evidence="7">
    <location>
        <position position="423"/>
    </location>
</feature>
<organism evidence="10 11">
    <name type="scientific">Xenorhabdus stockiae</name>
    <dbReference type="NCBI Taxonomy" id="351614"/>
    <lineage>
        <taxon>Bacteria</taxon>
        <taxon>Pseudomonadati</taxon>
        <taxon>Pseudomonadota</taxon>
        <taxon>Gammaproteobacteria</taxon>
        <taxon>Enterobacterales</taxon>
        <taxon>Morganellaceae</taxon>
        <taxon>Xenorhabdus</taxon>
    </lineage>
</organism>
<evidence type="ECO:0000313" key="11">
    <source>
        <dbReference type="Proteomes" id="UP000222366"/>
    </source>
</evidence>
<dbReference type="NCBIfam" id="TIGR00705">
    <property type="entry name" value="SppA_67K"/>
    <property type="match status" value="1"/>
</dbReference>
<dbReference type="GO" id="GO:0006465">
    <property type="term" value="P:signal peptide processing"/>
    <property type="evidence" value="ECO:0007669"/>
    <property type="project" value="InterPro"/>
</dbReference>
<evidence type="ECO:0000256" key="5">
    <source>
        <dbReference type="ARBA" id="ARBA00022825"/>
    </source>
</evidence>
<dbReference type="NCBIfam" id="NF008195">
    <property type="entry name" value="PRK10949.1"/>
    <property type="match status" value="1"/>
</dbReference>
<evidence type="ECO:0000256" key="6">
    <source>
        <dbReference type="ARBA" id="ARBA00023136"/>
    </source>
</evidence>
<keyword evidence="5" id="KW-0720">Serine protease</keyword>
<feature type="domain" description="Peptidase S49" evidence="9">
    <location>
        <begin position="142"/>
        <end position="298"/>
    </location>
</feature>
<comment type="similarity">
    <text evidence="2">Belongs to the peptidase S49 family.</text>
</comment>
<dbReference type="GO" id="GO:0016020">
    <property type="term" value="C:membrane"/>
    <property type="evidence" value="ECO:0007669"/>
    <property type="project" value="UniProtKB-SubCell"/>
</dbReference>
<dbReference type="InterPro" id="IPR029045">
    <property type="entry name" value="ClpP/crotonase-like_dom_sf"/>
</dbReference>
<comment type="caution">
    <text evidence="10">The sequence shown here is derived from an EMBL/GenBank/DDBJ whole genome shotgun (WGS) entry which is preliminary data.</text>
</comment>
<evidence type="ECO:0000256" key="2">
    <source>
        <dbReference type="ARBA" id="ARBA00008683"/>
    </source>
</evidence>
<dbReference type="Pfam" id="PF01343">
    <property type="entry name" value="Peptidase_S49"/>
    <property type="match status" value="2"/>
</dbReference>
<keyword evidence="4" id="KW-0378">Hydrolase</keyword>
<protein>
    <submittedName>
        <fullName evidence="10">Signal peptide peptidase SppA</fullName>
    </submittedName>
</protein>
<dbReference type="InterPro" id="IPR004634">
    <property type="entry name" value="Pept_S49_pIV"/>
</dbReference>
<dbReference type="SUPFAM" id="SSF52096">
    <property type="entry name" value="ClpP/crotonase"/>
    <property type="match status" value="2"/>
</dbReference>
<dbReference type="InterPro" id="IPR004635">
    <property type="entry name" value="Pept_S49_SppA"/>
</dbReference>
<dbReference type="PANTHER" id="PTHR33209">
    <property type="entry name" value="PROTEASE 4"/>
    <property type="match status" value="1"/>
</dbReference>
<dbReference type="AlphaFoldDB" id="A0A2D0KUI6"/>
<keyword evidence="11" id="KW-1185">Reference proteome</keyword>